<dbReference type="EMBL" id="JACAGK010000003">
    <property type="protein sequence ID" value="MDM1046954.1"/>
    <property type="molecule type" value="Genomic_DNA"/>
</dbReference>
<evidence type="ECO:0008006" key="4">
    <source>
        <dbReference type="Google" id="ProtNLM"/>
    </source>
</evidence>
<reference evidence="2" key="2">
    <citation type="journal article" date="2022" name="Sci. Total Environ.">
        <title>Prevalence, transmission, and molecular epidemiology of tet(X)-positive bacteria among humans, animals, and environmental niches in China: An epidemiological, and genomic-based study.</title>
        <authorList>
            <person name="Dong N."/>
            <person name="Zeng Y."/>
            <person name="Cai C."/>
            <person name="Sun C."/>
            <person name="Lu J."/>
            <person name="Liu C."/>
            <person name="Zhou H."/>
            <person name="Sun Q."/>
            <person name="Shu L."/>
            <person name="Wang H."/>
            <person name="Wang Y."/>
            <person name="Wang S."/>
            <person name="Wu C."/>
            <person name="Chan E.W."/>
            <person name="Chen G."/>
            <person name="Shen Z."/>
            <person name="Chen S."/>
            <person name="Zhang R."/>
        </authorList>
    </citation>
    <scope>NUCLEOTIDE SEQUENCE</scope>
    <source>
        <strain evidence="2">R1692</strain>
    </source>
</reference>
<organism evidence="2 3">
    <name type="scientific">Sphingobacterium hotanense</name>
    <dbReference type="NCBI Taxonomy" id="649196"/>
    <lineage>
        <taxon>Bacteria</taxon>
        <taxon>Pseudomonadati</taxon>
        <taxon>Bacteroidota</taxon>
        <taxon>Sphingobacteriia</taxon>
        <taxon>Sphingobacteriales</taxon>
        <taxon>Sphingobacteriaceae</taxon>
        <taxon>Sphingobacterium</taxon>
    </lineage>
</organism>
<protein>
    <recommendedName>
        <fullName evidence="4">Lipoprotein</fullName>
    </recommendedName>
</protein>
<sequence>MKYQMKLRPLLLLSLLFLACSSPTKEQIFQRTALNANLVSTAYRPIYFTEILELKSKNNLPSTAKEYINSRTIAPLHEAIEKAKELKQTQDAQELISASLDYMVSGKRLFEKDYLRIAEMIDSGKSPEEVKIAIDQLFTTTETEMLNKQNRMVSVATVFAKEHRINYVVR</sequence>
<feature type="signal peptide" evidence="1">
    <location>
        <begin position="1"/>
        <end position="26"/>
    </location>
</feature>
<feature type="chain" id="PRO_5047452991" description="Lipoprotein" evidence="1">
    <location>
        <begin position="27"/>
        <end position="170"/>
    </location>
</feature>
<dbReference type="Proteomes" id="UP001170954">
    <property type="component" value="Unassembled WGS sequence"/>
</dbReference>
<comment type="caution">
    <text evidence="2">The sequence shown here is derived from an EMBL/GenBank/DDBJ whole genome shotgun (WGS) entry which is preliminary data.</text>
</comment>
<accession>A0ABT7NID9</accession>
<proteinExistence type="predicted"/>
<evidence type="ECO:0000313" key="2">
    <source>
        <dbReference type="EMBL" id="MDM1046954.1"/>
    </source>
</evidence>
<dbReference type="RefSeq" id="WP_286650281.1">
    <property type="nucleotide sequence ID" value="NZ_JACAGK010000003.1"/>
</dbReference>
<keyword evidence="3" id="KW-1185">Reference proteome</keyword>
<gene>
    <name evidence="2" type="ORF">HX018_01675</name>
</gene>
<name>A0ABT7NID9_9SPHI</name>
<reference evidence="2" key="1">
    <citation type="submission" date="2020-06" db="EMBL/GenBank/DDBJ databases">
        <authorList>
            <person name="Dong N."/>
        </authorList>
    </citation>
    <scope>NUCLEOTIDE SEQUENCE</scope>
    <source>
        <strain evidence="2">R1692</strain>
    </source>
</reference>
<evidence type="ECO:0000313" key="3">
    <source>
        <dbReference type="Proteomes" id="UP001170954"/>
    </source>
</evidence>
<evidence type="ECO:0000256" key="1">
    <source>
        <dbReference type="SAM" id="SignalP"/>
    </source>
</evidence>
<keyword evidence="1" id="KW-0732">Signal</keyword>
<dbReference type="PROSITE" id="PS51257">
    <property type="entry name" value="PROKAR_LIPOPROTEIN"/>
    <property type="match status" value="1"/>
</dbReference>